<keyword evidence="1" id="KW-0472">Membrane</keyword>
<dbReference type="KEGG" id="dosa:Os07g0145250"/>
<evidence type="ECO:0000256" key="1">
    <source>
        <dbReference type="SAM" id="Phobius"/>
    </source>
</evidence>
<dbReference type="Proteomes" id="UP000000763">
    <property type="component" value="Chromosome 7"/>
</dbReference>
<reference evidence="2 3" key="1">
    <citation type="journal article" date="2005" name="Nature">
        <title>The map-based sequence of the rice genome.</title>
        <authorList>
            <consortium name="International rice genome sequencing project (IRGSP)"/>
            <person name="Matsumoto T."/>
            <person name="Wu J."/>
            <person name="Kanamori H."/>
            <person name="Katayose Y."/>
            <person name="Fujisawa M."/>
            <person name="Namiki N."/>
            <person name="Mizuno H."/>
            <person name="Yamamoto K."/>
            <person name="Antonio B.A."/>
            <person name="Baba T."/>
            <person name="Sakata K."/>
            <person name="Nagamura Y."/>
            <person name="Aoki H."/>
            <person name="Arikawa K."/>
            <person name="Arita K."/>
            <person name="Bito T."/>
            <person name="Chiden Y."/>
            <person name="Fujitsuka N."/>
            <person name="Fukunaka R."/>
            <person name="Hamada M."/>
            <person name="Harada C."/>
            <person name="Hayashi A."/>
            <person name="Hijishita S."/>
            <person name="Honda M."/>
            <person name="Hosokawa S."/>
            <person name="Ichikawa Y."/>
            <person name="Idonuma A."/>
            <person name="Iijima M."/>
            <person name="Ikeda M."/>
            <person name="Ikeno M."/>
            <person name="Ito K."/>
            <person name="Ito S."/>
            <person name="Ito T."/>
            <person name="Ito Y."/>
            <person name="Ito Y."/>
            <person name="Iwabuchi A."/>
            <person name="Kamiya K."/>
            <person name="Karasawa W."/>
            <person name="Kurita K."/>
            <person name="Katagiri S."/>
            <person name="Kikuta A."/>
            <person name="Kobayashi H."/>
            <person name="Kobayashi N."/>
            <person name="Machita K."/>
            <person name="Maehara T."/>
            <person name="Masukawa M."/>
            <person name="Mizubayashi T."/>
            <person name="Mukai Y."/>
            <person name="Nagasaki H."/>
            <person name="Nagata Y."/>
            <person name="Naito S."/>
            <person name="Nakashima M."/>
            <person name="Nakama Y."/>
            <person name="Nakamichi Y."/>
            <person name="Nakamura M."/>
            <person name="Meguro A."/>
            <person name="Negishi M."/>
            <person name="Ohta I."/>
            <person name="Ohta T."/>
            <person name="Okamoto M."/>
            <person name="Ono N."/>
            <person name="Saji S."/>
            <person name="Sakaguchi M."/>
            <person name="Sakai K."/>
            <person name="Shibata M."/>
            <person name="Shimokawa T."/>
            <person name="Song J."/>
            <person name="Takazaki Y."/>
            <person name="Terasawa K."/>
            <person name="Tsugane M."/>
            <person name="Tsuji K."/>
            <person name="Ueda S."/>
            <person name="Waki K."/>
            <person name="Yamagata H."/>
            <person name="Yamamoto M."/>
            <person name="Yamamoto S."/>
            <person name="Yamane H."/>
            <person name="Yoshiki S."/>
            <person name="Yoshihara R."/>
            <person name="Yukawa K."/>
            <person name="Zhong H."/>
            <person name="Yano M."/>
            <person name="Yuan Q."/>
            <person name="Ouyang S."/>
            <person name="Liu J."/>
            <person name="Jones K.M."/>
            <person name="Gansberger K."/>
            <person name="Moffat K."/>
            <person name="Hill J."/>
            <person name="Bera J."/>
            <person name="Fadrosh D."/>
            <person name="Jin S."/>
            <person name="Johri S."/>
            <person name="Kim M."/>
            <person name="Overton L."/>
            <person name="Reardon M."/>
            <person name="Tsitrin T."/>
            <person name="Vuong H."/>
            <person name="Weaver B."/>
            <person name="Ciecko A."/>
            <person name="Tallon L."/>
            <person name="Jackson J."/>
            <person name="Pai G."/>
            <person name="Aken S.V."/>
            <person name="Utterback T."/>
            <person name="Reidmuller S."/>
            <person name="Feldblyum T."/>
            <person name="Hsiao J."/>
            <person name="Zismann V."/>
            <person name="Iobst S."/>
            <person name="de Vazeille A.R."/>
            <person name="Buell C.R."/>
            <person name="Ying K."/>
            <person name="Li Y."/>
            <person name="Lu T."/>
            <person name="Huang Y."/>
            <person name="Zhao Q."/>
            <person name="Feng Q."/>
            <person name="Zhang L."/>
            <person name="Zhu J."/>
            <person name="Weng Q."/>
            <person name="Mu J."/>
            <person name="Lu Y."/>
            <person name="Fan D."/>
            <person name="Liu Y."/>
            <person name="Guan J."/>
            <person name="Zhang Y."/>
            <person name="Yu S."/>
            <person name="Liu X."/>
            <person name="Zhang Y."/>
            <person name="Hong G."/>
            <person name="Han B."/>
            <person name="Choisne N."/>
            <person name="Demange N."/>
            <person name="Orjeda G."/>
            <person name="Samain S."/>
            <person name="Cattolico L."/>
            <person name="Pelletier E."/>
            <person name="Couloux A."/>
            <person name="Segurens B."/>
            <person name="Wincker P."/>
            <person name="D'Hont A."/>
            <person name="Scarpelli C."/>
            <person name="Weissenbach J."/>
            <person name="Salanoubat M."/>
            <person name="Quetier F."/>
            <person name="Yu Y."/>
            <person name="Kim H.R."/>
            <person name="Rambo T."/>
            <person name="Currie J."/>
            <person name="Collura K."/>
            <person name="Luo M."/>
            <person name="Yang T."/>
            <person name="Ammiraju J.S.S."/>
            <person name="Engler F."/>
            <person name="Soderlund C."/>
            <person name="Wing R.A."/>
            <person name="Palmer L.E."/>
            <person name="de la Bastide M."/>
            <person name="Spiegel L."/>
            <person name="Nascimento L."/>
            <person name="Zutavern T."/>
            <person name="O'Shaughnessy A."/>
            <person name="Dike S."/>
            <person name="Dedhia N."/>
            <person name="Preston R."/>
            <person name="Balija V."/>
            <person name="McCombie W.R."/>
            <person name="Chow T."/>
            <person name="Chen H."/>
            <person name="Chung M."/>
            <person name="Chen C."/>
            <person name="Shaw J."/>
            <person name="Wu H."/>
            <person name="Hsiao K."/>
            <person name="Chao Y."/>
            <person name="Chu M."/>
            <person name="Cheng C."/>
            <person name="Hour A."/>
            <person name="Lee P."/>
            <person name="Lin S."/>
            <person name="Lin Y."/>
            <person name="Liou J."/>
            <person name="Liu S."/>
            <person name="Hsing Y."/>
            <person name="Raghuvanshi S."/>
            <person name="Mohanty A."/>
            <person name="Bharti A.K."/>
            <person name="Gaur A."/>
            <person name="Gupta V."/>
            <person name="Kumar D."/>
            <person name="Ravi V."/>
            <person name="Vij S."/>
            <person name="Kapur A."/>
            <person name="Khurana P."/>
            <person name="Khurana P."/>
            <person name="Khurana J.P."/>
            <person name="Tyagi A.K."/>
            <person name="Gaikwad K."/>
            <person name="Singh A."/>
            <person name="Dalal V."/>
            <person name="Srivastava S."/>
            <person name="Dixit A."/>
            <person name="Pal A.K."/>
            <person name="Ghazi I.A."/>
            <person name="Yadav M."/>
            <person name="Pandit A."/>
            <person name="Bhargava A."/>
            <person name="Sureshbabu K."/>
            <person name="Batra K."/>
            <person name="Sharma T.R."/>
            <person name="Mohapatra T."/>
            <person name="Singh N.K."/>
            <person name="Messing J."/>
            <person name="Nelson A.B."/>
            <person name="Fuks G."/>
            <person name="Kavchok S."/>
            <person name="Keizer G."/>
            <person name="Linton E."/>
            <person name="Llaca V."/>
            <person name="Song R."/>
            <person name="Tanyolac B."/>
            <person name="Young S."/>
            <person name="Ho-Il K."/>
            <person name="Hahn J.H."/>
            <person name="Sangsakoo G."/>
            <person name="Vanavichit A."/>
            <person name="de Mattos Luiz.A.T."/>
            <person name="Zimmer P.D."/>
            <person name="Malone G."/>
            <person name="Dellagostin O."/>
            <person name="de Oliveira A.C."/>
            <person name="Bevan M."/>
            <person name="Bancroft I."/>
            <person name="Minx P."/>
            <person name="Cordum H."/>
            <person name="Wilson R."/>
            <person name="Cheng Z."/>
            <person name="Jin W."/>
            <person name="Jiang J."/>
            <person name="Leong S.A."/>
            <person name="Iwama H."/>
            <person name="Gojobori T."/>
            <person name="Itoh T."/>
            <person name="Niimura Y."/>
            <person name="Fujii Y."/>
            <person name="Habara T."/>
            <person name="Sakai H."/>
            <person name="Sato Y."/>
            <person name="Wilson G."/>
            <person name="Kumar K."/>
            <person name="McCouch S."/>
            <person name="Juretic N."/>
            <person name="Hoen D."/>
            <person name="Wright S."/>
            <person name="Bruskiewich R."/>
            <person name="Bureau T."/>
            <person name="Miyao A."/>
            <person name="Hirochika H."/>
            <person name="Nishikawa T."/>
            <person name="Kadowaki K."/>
            <person name="Sugiura M."/>
            <person name="Burr B."/>
            <person name="Sasaki T."/>
        </authorList>
    </citation>
    <scope>NUCLEOTIDE SEQUENCE [LARGE SCALE GENOMIC DNA]</scope>
    <source>
        <strain evidence="3">cv. Nipponbare</strain>
    </source>
</reference>
<protein>
    <submittedName>
        <fullName evidence="2">Os07g0145250 protein</fullName>
    </submittedName>
</protein>
<dbReference type="EMBL" id="AP008213">
    <property type="protein sequence ID" value="BAH93782.1"/>
    <property type="molecule type" value="Genomic_DNA"/>
</dbReference>
<dbReference type="OMA" id="PPAGINW"/>
<accession>A0A0N7KMX6</accession>
<keyword evidence="1" id="KW-1133">Transmembrane helix</keyword>
<sequence length="108" mass="12338">GNSAASRVGLVLSTAQQRLDSAAAGVVAWKTERNRQIVGPHRYTARSWRVWPPAGINWLMPKLSRWVMYVFSVSMTLMMSLLLKYMFLVSVMDEHHHFAWHCVPPLLS</sequence>
<name>A0A0N7KMX6_ORYSJ</name>
<reference evidence="3" key="2">
    <citation type="journal article" date="2008" name="Nucleic Acids Res.">
        <title>The rice annotation project database (RAP-DB): 2008 update.</title>
        <authorList>
            <consortium name="The rice annotation project (RAP)"/>
        </authorList>
    </citation>
    <scope>GENOME REANNOTATION</scope>
    <source>
        <strain evidence="3">cv. Nipponbare</strain>
    </source>
</reference>
<dbReference type="AlphaFoldDB" id="A0A0N7KMX6"/>
<feature type="non-terminal residue" evidence="2">
    <location>
        <position position="1"/>
    </location>
</feature>
<proteinExistence type="predicted"/>
<feature type="transmembrane region" description="Helical" evidence="1">
    <location>
        <begin position="66"/>
        <end position="87"/>
    </location>
</feature>
<evidence type="ECO:0000313" key="2">
    <source>
        <dbReference type="EMBL" id="BAH93782.1"/>
    </source>
</evidence>
<organism evidence="2 3">
    <name type="scientific">Oryza sativa subsp. japonica</name>
    <name type="common">Rice</name>
    <dbReference type="NCBI Taxonomy" id="39947"/>
    <lineage>
        <taxon>Eukaryota</taxon>
        <taxon>Viridiplantae</taxon>
        <taxon>Streptophyta</taxon>
        <taxon>Embryophyta</taxon>
        <taxon>Tracheophyta</taxon>
        <taxon>Spermatophyta</taxon>
        <taxon>Magnoliopsida</taxon>
        <taxon>Liliopsida</taxon>
        <taxon>Poales</taxon>
        <taxon>Poaceae</taxon>
        <taxon>BOP clade</taxon>
        <taxon>Oryzoideae</taxon>
        <taxon>Oryzeae</taxon>
        <taxon>Oryzinae</taxon>
        <taxon>Oryza</taxon>
        <taxon>Oryza sativa</taxon>
    </lineage>
</organism>
<dbReference type="Gramene" id="Os07t0145250-01">
    <property type="protein sequence ID" value="Os07t0145250-01"/>
    <property type="gene ID" value="Os07g0145250"/>
</dbReference>
<gene>
    <name evidence="2" type="ordered locus">Os07g0145250</name>
</gene>
<evidence type="ECO:0000313" key="3">
    <source>
        <dbReference type="Proteomes" id="UP000000763"/>
    </source>
</evidence>
<keyword evidence="1" id="KW-0812">Transmembrane</keyword>